<name>A0ABS3CHR8_9BACT</name>
<evidence type="ECO:0000313" key="10">
    <source>
        <dbReference type="Proteomes" id="UP000664480"/>
    </source>
</evidence>
<dbReference type="Pfam" id="PF12704">
    <property type="entry name" value="MacB_PCD"/>
    <property type="match status" value="2"/>
</dbReference>
<protein>
    <submittedName>
        <fullName evidence="9">ABC transporter permease</fullName>
    </submittedName>
</protein>
<evidence type="ECO:0000256" key="3">
    <source>
        <dbReference type="ARBA" id="ARBA00022692"/>
    </source>
</evidence>
<evidence type="ECO:0000256" key="6">
    <source>
        <dbReference type="SAM" id="Phobius"/>
    </source>
</evidence>
<feature type="transmembrane region" description="Helical" evidence="6">
    <location>
        <begin position="507"/>
        <end position="526"/>
    </location>
</feature>
<evidence type="ECO:0000256" key="4">
    <source>
        <dbReference type="ARBA" id="ARBA00022989"/>
    </source>
</evidence>
<dbReference type="InterPro" id="IPR050250">
    <property type="entry name" value="Macrolide_Exporter_MacB"/>
</dbReference>
<feature type="domain" description="MacB-like periplasmic core" evidence="8">
    <location>
        <begin position="514"/>
        <end position="714"/>
    </location>
</feature>
<dbReference type="PANTHER" id="PTHR30572:SF18">
    <property type="entry name" value="ABC-TYPE MACROLIDE FAMILY EXPORT SYSTEM PERMEASE COMPONENT 2"/>
    <property type="match status" value="1"/>
</dbReference>
<reference evidence="9 10" key="1">
    <citation type="submission" date="2021-03" db="EMBL/GenBank/DDBJ databases">
        <title>novel species isolated from a fishpond in China.</title>
        <authorList>
            <person name="Lu H."/>
            <person name="Cai Z."/>
        </authorList>
    </citation>
    <scope>NUCLEOTIDE SEQUENCE [LARGE SCALE GENOMIC DNA]</scope>
    <source>
        <strain evidence="9 10">YJ13C</strain>
    </source>
</reference>
<evidence type="ECO:0000313" key="9">
    <source>
        <dbReference type="EMBL" id="MBN7816636.1"/>
    </source>
</evidence>
<evidence type="ECO:0000256" key="2">
    <source>
        <dbReference type="ARBA" id="ARBA00022475"/>
    </source>
</evidence>
<organism evidence="9 10">
    <name type="scientific">Algoriphagus pacificus</name>
    <dbReference type="NCBI Taxonomy" id="2811234"/>
    <lineage>
        <taxon>Bacteria</taxon>
        <taxon>Pseudomonadati</taxon>
        <taxon>Bacteroidota</taxon>
        <taxon>Cytophagia</taxon>
        <taxon>Cytophagales</taxon>
        <taxon>Cyclobacteriaceae</taxon>
        <taxon>Algoriphagus</taxon>
    </lineage>
</organism>
<feature type="transmembrane region" description="Helical" evidence="6">
    <location>
        <begin position="803"/>
        <end position="822"/>
    </location>
</feature>
<evidence type="ECO:0000256" key="1">
    <source>
        <dbReference type="ARBA" id="ARBA00004651"/>
    </source>
</evidence>
<feature type="transmembrane region" description="Helical" evidence="6">
    <location>
        <begin position="754"/>
        <end position="775"/>
    </location>
</feature>
<feature type="domain" description="ABC3 transporter permease C-terminal" evidence="7">
    <location>
        <begin position="754"/>
        <end position="867"/>
    </location>
</feature>
<keyword evidence="5 6" id="KW-0472">Membrane</keyword>
<feature type="domain" description="MacB-like periplasmic core" evidence="8">
    <location>
        <begin position="98"/>
        <end position="324"/>
    </location>
</feature>
<keyword evidence="4 6" id="KW-1133">Transmembrane helix</keyword>
<dbReference type="InterPro" id="IPR047699">
    <property type="entry name" value="Permease_put_prefix"/>
</dbReference>
<feature type="transmembrane region" description="Helical" evidence="6">
    <location>
        <begin position="838"/>
        <end position="860"/>
    </location>
</feature>
<evidence type="ECO:0000256" key="5">
    <source>
        <dbReference type="ARBA" id="ARBA00023136"/>
    </source>
</evidence>
<dbReference type="Proteomes" id="UP000664480">
    <property type="component" value="Unassembled WGS sequence"/>
</dbReference>
<dbReference type="EMBL" id="JAFKCU010000003">
    <property type="protein sequence ID" value="MBN7816636.1"/>
    <property type="molecule type" value="Genomic_DNA"/>
</dbReference>
<keyword evidence="2" id="KW-1003">Cell membrane</keyword>
<comment type="caution">
    <text evidence="9">The sequence shown here is derived from an EMBL/GenBank/DDBJ whole genome shotgun (WGS) entry which is preliminary data.</text>
</comment>
<accession>A0ABS3CHR8</accession>
<gene>
    <name evidence="9" type="ORF">J0A69_14400</name>
</gene>
<keyword evidence="10" id="KW-1185">Reference proteome</keyword>
<evidence type="ECO:0000259" key="8">
    <source>
        <dbReference type="Pfam" id="PF12704"/>
    </source>
</evidence>
<feature type="transmembrane region" description="Helical" evidence="6">
    <location>
        <begin position="456"/>
        <end position="486"/>
    </location>
</feature>
<dbReference type="InterPro" id="IPR025857">
    <property type="entry name" value="MacB_PCD"/>
</dbReference>
<dbReference type="InterPro" id="IPR003838">
    <property type="entry name" value="ABC3_permease_C"/>
</dbReference>
<keyword evidence="3 6" id="KW-0812">Transmembrane</keyword>
<feature type="transmembrane region" description="Helical" evidence="6">
    <location>
        <begin position="99"/>
        <end position="121"/>
    </location>
</feature>
<feature type="domain" description="ABC3 transporter permease C-terminal" evidence="7">
    <location>
        <begin position="368"/>
        <end position="482"/>
    </location>
</feature>
<proteinExistence type="predicted"/>
<feature type="transmembrane region" description="Helical" evidence="6">
    <location>
        <begin position="363"/>
        <end position="385"/>
    </location>
</feature>
<sequence length="874" mass="99238">MKSSQPSPPRLFLSFFRWFCHPRMLDYIEGDLLEVYDRNLKILGKRKADWRFIKDVLLLFRPGIIRPRKPYESLNTYGMYKSYFKIGWRTLLRNKEYSLINTAGLALSITCCFLIFALVSYHGNFDNFHPNGERIYRIVTEQHRETISYTNSVPSPLGNVFREEHTFGEKVARMYHETDVLISVEKNGEKNLYKEPKGFAFTESSFFDIFNFPLVKGNKETALTEPNTAIITESLAKKYFGDEDPIGQEISYNNTIPFKITGVLKDLPINTDIKPEIFVSYSTFKDFNPWMASDNAWGGITGGMYCFTLLRPGVNPIEVEEALAPYVKKYRPESKNVHHYKLQPLEEIHFDERYGGEISKADIWTLSAIGFFLLITACVNFINLATAQALKRSKEVGVRKVLGSYRSQLFWQFIFETGIITCISVAIAFLAAYLLVPLVNSFYQTQIPVNLWLDKNVLLFGFGLTVIITLLAGFYPAMILTGFKPVMALKGKITQLQLGGFNTRRSLIITQFAISQVLIIGMIVVMQQMRFARQADLGFQKESIVMVYLGGDSLNQQKTLKTELMRLPGVETISMCYTAPASSSNWGNSIRFENDAEEVNFRTNMKLADADYLETFDLELIAGRNIFPSDTVREMVVNEALLQKLGFLDYEDALGKMVYANGGNMTGPIVGVVKNFHDQSFHNEISAALITSASHMYSSYAIKLNGTAALATIKDIEQMWNEHNPDQLFEYFFLDEEIAGFYEAEDRMLKGIQVFSFLAIFIGCLGLYGLVSFMVNQKTKEIGIRKVLGGGTSQIIWIFGKEFMRLVGIAFLIAAPIGWYIMRNWLQDFEYKINLDPSIFIITIGSSLIIVAVSVGYQVLKAAYLNPVISLKSE</sequence>
<feature type="transmembrane region" description="Helical" evidence="6">
    <location>
        <begin position="409"/>
        <end position="436"/>
    </location>
</feature>
<dbReference type="RefSeq" id="WP_206587309.1">
    <property type="nucleotide sequence ID" value="NZ_JAFKCU010000003.1"/>
</dbReference>
<dbReference type="Pfam" id="PF02687">
    <property type="entry name" value="FtsX"/>
    <property type="match status" value="2"/>
</dbReference>
<evidence type="ECO:0000259" key="7">
    <source>
        <dbReference type="Pfam" id="PF02687"/>
    </source>
</evidence>
<dbReference type="NCBIfam" id="NF038404">
    <property type="entry name" value="perm_prefix_2"/>
    <property type="match status" value="1"/>
</dbReference>
<dbReference type="PANTHER" id="PTHR30572">
    <property type="entry name" value="MEMBRANE COMPONENT OF TRANSPORTER-RELATED"/>
    <property type="match status" value="1"/>
</dbReference>
<comment type="subcellular location">
    <subcellularLocation>
        <location evidence="1">Cell membrane</location>
        <topology evidence="1">Multi-pass membrane protein</topology>
    </subcellularLocation>
</comment>